<dbReference type="Proteomes" id="UP001221757">
    <property type="component" value="Unassembled WGS sequence"/>
</dbReference>
<dbReference type="AlphaFoldDB" id="A0AAD7CS74"/>
<feature type="compositionally biased region" description="Acidic residues" evidence="1">
    <location>
        <begin position="81"/>
        <end position="104"/>
    </location>
</feature>
<evidence type="ECO:0008006" key="4">
    <source>
        <dbReference type="Google" id="ProtNLM"/>
    </source>
</evidence>
<accession>A0AAD7CS74</accession>
<comment type="caution">
    <text evidence="2">The sequence shown here is derived from an EMBL/GenBank/DDBJ whole genome shotgun (WGS) entry which is preliminary data.</text>
</comment>
<proteinExistence type="predicted"/>
<organism evidence="2 3">
    <name type="scientific">Mycena rosella</name>
    <name type="common">Pink bonnet</name>
    <name type="synonym">Agaricus rosellus</name>
    <dbReference type="NCBI Taxonomy" id="1033263"/>
    <lineage>
        <taxon>Eukaryota</taxon>
        <taxon>Fungi</taxon>
        <taxon>Dikarya</taxon>
        <taxon>Basidiomycota</taxon>
        <taxon>Agaricomycotina</taxon>
        <taxon>Agaricomycetes</taxon>
        <taxon>Agaricomycetidae</taxon>
        <taxon>Agaricales</taxon>
        <taxon>Marasmiineae</taxon>
        <taxon>Mycenaceae</taxon>
        <taxon>Mycena</taxon>
    </lineage>
</organism>
<evidence type="ECO:0000256" key="1">
    <source>
        <dbReference type="SAM" id="MobiDB-lite"/>
    </source>
</evidence>
<feature type="non-terminal residue" evidence="2">
    <location>
        <position position="475"/>
    </location>
</feature>
<protein>
    <recommendedName>
        <fullName evidence="4">Aprataxin and PNK-like factor PBZ domain-containing protein</fullName>
    </recommendedName>
</protein>
<sequence length="475" mass="53285">MSSVFLTPMAAAGGTRIRGTTLPNDILNHFLAATPNFDTLHAAVGVSKTWHSVFTAHPKPSYCGAFLRYPYPEKEENSWGDPEDEDGEEGEDDSVTEDDTDDENGGALKPKGKPTKGTSKKLAPYLESTEIGELSPQERFRLQQNAGIVRHLEEIFSLRHKDRTSTSGSKLTSLESRRFSRAMYRVMLYCELFYLPLNLDDIDSMEEEPKTLEKIQNGRHAMLNEYPTAELLEIRAVVAFLHELIEVALTGEEEFERIKDICLATGPAVVLQAYLTKSNEHFEEALEPQVMTSGEDNALFGGFLSIPMETIWTERQTVPPESEWDAILDEVCGKSDACAQCGVVAGLKLWSEANWKTLINVDFCALLLGKLDKNDIEAEALMDLFMSSTCGAEVVVAEIFDMKTAAFAAWKKDDSLCSACFDKLIGAHLHLWLFKRKVQDGWKPTQNCWYGYDCNTQVHKRNHAKEKNHLCVPVR</sequence>
<keyword evidence="3" id="KW-1185">Reference proteome</keyword>
<feature type="region of interest" description="Disordered" evidence="1">
    <location>
        <begin position="74"/>
        <end position="122"/>
    </location>
</feature>
<evidence type="ECO:0000313" key="3">
    <source>
        <dbReference type="Proteomes" id="UP001221757"/>
    </source>
</evidence>
<reference evidence="2" key="1">
    <citation type="submission" date="2023-03" db="EMBL/GenBank/DDBJ databases">
        <title>Massive genome expansion in bonnet fungi (Mycena s.s.) driven by repeated elements and novel gene families across ecological guilds.</title>
        <authorList>
            <consortium name="Lawrence Berkeley National Laboratory"/>
            <person name="Harder C.B."/>
            <person name="Miyauchi S."/>
            <person name="Viragh M."/>
            <person name="Kuo A."/>
            <person name="Thoen E."/>
            <person name="Andreopoulos B."/>
            <person name="Lu D."/>
            <person name="Skrede I."/>
            <person name="Drula E."/>
            <person name="Henrissat B."/>
            <person name="Morin E."/>
            <person name="Kohler A."/>
            <person name="Barry K."/>
            <person name="LaButti K."/>
            <person name="Morin E."/>
            <person name="Salamov A."/>
            <person name="Lipzen A."/>
            <person name="Mereny Z."/>
            <person name="Hegedus B."/>
            <person name="Baldrian P."/>
            <person name="Stursova M."/>
            <person name="Weitz H."/>
            <person name="Taylor A."/>
            <person name="Grigoriev I.V."/>
            <person name="Nagy L.G."/>
            <person name="Martin F."/>
            <person name="Kauserud H."/>
        </authorList>
    </citation>
    <scope>NUCLEOTIDE SEQUENCE</scope>
    <source>
        <strain evidence="2">CBHHK067</strain>
    </source>
</reference>
<gene>
    <name evidence="2" type="ORF">B0H17DRAFT_1094960</name>
</gene>
<dbReference type="EMBL" id="JARKIE010000257">
    <property type="protein sequence ID" value="KAJ7660593.1"/>
    <property type="molecule type" value="Genomic_DNA"/>
</dbReference>
<evidence type="ECO:0000313" key="2">
    <source>
        <dbReference type="EMBL" id="KAJ7660593.1"/>
    </source>
</evidence>
<name>A0AAD7CS74_MYCRO</name>